<comment type="similarity">
    <text evidence="2">Belongs to the peptidase A22B family.</text>
</comment>
<proteinExistence type="inferred from homology"/>
<dbReference type="GO" id="GO:0008233">
    <property type="term" value="F:peptidase activity"/>
    <property type="evidence" value="ECO:0007669"/>
    <property type="project" value="UniProtKB-KW"/>
</dbReference>
<evidence type="ECO:0000256" key="4">
    <source>
        <dbReference type="ARBA" id="ARBA00022801"/>
    </source>
</evidence>
<feature type="transmembrane region" description="Helical" evidence="9">
    <location>
        <begin position="292"/>
        <end position="313"/>
    </location>
</feature>
<evidence type="ECO:0000313" key="11">
    <source>
        <dbReference type="Proteomes" id="UP001629113"/>
    </source>
</evidence>
<evidence type="ECO:0000256" key="6">
    <source>
        <dbReference type="ARBA" id="ARBA00022989"/>
    </source>
</evidence>
<evidence type="ECO:0000256" key="1">
    <source>
        <dbReference type="ARBA" id="ARBA00004477"/>
    </source>
</evidence>
<reference evidence="10 11" key="1">
    <citation type="submission" date="2024-06" db="EMBL/GenBank/DDBJ databases">
        <title>Complete genome of Phlyctema vagabunda strain 19-DSS-EL-015.</title>
        <authorList>
            <person name="Fiorenzani C."/>
        </authorList>
    </citation>
    <scope>NUCLEOTIDE SEQUENCE [LARGE SCALE GENOMIC DNA]</scope>
    <source>
        <strain evidence="10 11">19-DSS-EL-015</strain>
    </source>
</reference>
<feature type="transmembrane region" description="Helical" evidence="9">
    <location>
        <begin position="242"/>
        <end position="258"/>
    </location>
</feature>
<evidence type="ECO:0000256" key="5">
    <source>
        <dbReference type="ARBA" id="ARBA00022824"/>
    </source>
</evidence>
<dbReference type="SMART" id="SM00730">
    <property type="entry name" value="PSN"/>
    <property type="match status" value="1"/>
</dbReference>
<keyword evidence="3 9" id="KW-0812">Transmembrane</keyword>
<keyword evidence="5" id="KW-0256">Endoplasmic reticulum</keyword>
<evidence type="ECO:0000256" key="9">
    <source>
        <dbReference type="SAM" id="Phobius"/>
    </source>
</evidence>
<feature type="compositionally biased region" description="Basic and acidic residues" evidence="8">
    <location>
        <begin position="487"/>
        <end position="522"/>
    </location>
</feature>
<dbReference type="InterPro" id="IPR006639">
    <property type="entry name" value="Preselin/SPP"/>
</dbReference>
<feature type="transmembrane region" description="Helical" evidence="9">
    <location>
        <begin position="447"/>
        <end position="465"/>
    </location>
</feature>
<dbReference type="Proteomes" id="UP001629113">
    <property type="component" value="Unassembled WGS sequence"/>
</dbReference>
<protein>
    <submittedName>
        <fullName evidence="10">Intramembrane protease 2</fullName>
    </submittedName>
</protein>
<accession>A0ABR4PTB4</accession>
<organism evidence="10 11">
    <name type="scientific">Phlyctema vagabunda</name>
    <dbReference type="NCBI Taxonomy" id="108571"/>
    <lineage>
        <taxon>Eukaryota</taxon>
        <taxon>Fungi</taxon>
        <taxon>Dikarya</taxon>
        <taxon>Ascomycota</taxon>
        <taxon>Pezizomycotina</taxon>
        <taxon>Leotiomycetes</taxon>
        <taxon>Helotiales</taxon>
        <taxon>Dermateaceae</taxon>
        <taxon>Phlyctema</taxon>
    </lineage>
</organism>
<keyword evidence="10" id="KW-0645">Protease</keyword>
<feature type="transmembrane region" description="Helical" evidence="9">
    <location>
        <begin position="93"/>
        <end position="111"/>
    </location>
</feature>
<comment type="caution">
    <text evidence="10">The sequence shown here is derived from an EMBL/GenBank/DDBJ whole genome shotgun (WGS) entry which is preliminary data.</text>
</comment>
<evidence type="ECO:0000313" key="10">
    <source>
        <dbReference type="EMBL" id="KAL3426571.1"/>
    </source>
</evidence>
<feature type="transmembrane region" description="Helical" evidence="9">
    <location>
        <begin position="34"/>
        <end position="54"/>
    </location>
</feature>
<keyword evidence="7 9" id="KW-0472">Membrane</keyword>
<sequence>MDAFFENLQGESPVLQLIGRWGYKLYEGKDTLQMSLHLLLAALFPIYIGSHASLRRPPSARVPEKGLSQREDEDEDDELDAEATVEGLTPSDAIMFPILAGCTLGVLYFIIKWLEDPALLNKLLGYYFSVLGVFGIGKLIGDGLNVGTTFIFPNVWSSGNQAYHVDPLFSQQVTGDVKPSRVQVHRKFVDDKMNPLPGYLSTLKFSEKNTKRLWAVRALFKDHWIFRGYCHGIFSAKSKVQLNDAIGLVIGLAAIVLYNLTGKAWFLTNLMGFGFCYGTLQLLSPTTFWTGTLVLAGLFVYDIVMVFYTPMMVTVATKLDVPIKLVIPGKQGGMLGLGDIVLPGIMIALALRYDLYLHYLRKRTSTTPISLKPTSVSSFEPKIIKATYIPATGDWGERFWTSSAVADGSKLGGRFPKVYFYASIIGYIVGMSVTMIVLRIYNHAQPALLYLVPGVLIALWGTATARGEVGMMWRYTEDGSLDDNDQEDKKKEEAQNGGEKEKEKESKTESKESLAKTDEHSHHVFLFSLSAPKPTSEPKKALLFGK</sequence>
<feature type="region of interest" description="Disordered" evidence="8">
    <location>
        <begin position="54"/>
        <end position="78"/>
    </location>
</feature>
<dbReference type="EMBL" id="JBFCZG010000001">
    <property type="protein sequence ID" value="KAL3426571.1"/>
    <property type="molecule type" value="Genomic_DNA"/>
</dbReference>
<feature type="transmembrane region" description="Helical" evidence="9">
    <location>
        <begin position="123"/>
        <end position="141"/>
    </location>
</feature>
<keyword evidence="6 9" id="KW-1133">Transmembrane helix</keyword>
<dbReference type="PANTHER" id="PTHR12174:SF23">
    <property type="entry name" value="MINOR HISTOCOMPATIBILITY ANTIGEN H13"/>
    <property type="match status" value="1"/>
</dbReference>
<dbReference type="Pfam" id="PF04258">
    <property type="entry name" value="Peptidase_A22B"/>
    <property type="match status" value="1"/>
</dbReference>
<gene>
    <name evidence="10" type="ORF">PVAG01_00079</name>
</gene>
<dbReference type="GO" id="GO:0006508">
    <property type="term" value="P:proteolysis"/>
    <property type="evidence" value="ECO:0007669"/>
    <property type="project" value="UniProtKB-KW"/>
</dbReference>
<evidence type="ECO:0000256" key="8">
    <source>
        <dbReference type="SAM" id="MobiDB-lite"/>
    </source>
</evidence>
<evidence type="ECO:0000256" key="7">
    <source>
        <dbReference type="ARBA" id="ARBA00023136"/>
    </source>
</evidence>
<name>A0ABR4PTB4_9HELO</name>
<feature type="transmembrane region" description="Helical" evidence="9">
    <location>
        <begin position="333"/>
        <end position="353"/>
    </location>
</feature>
<keyword evidence="4" id="KW-0378">Hydrolase</keyword>
<evidence type="ECO:0000256" key="2">
    <source>
        <dbReference type="ARBA" id="ARBA00006859"/>
    </source>
</evidence>
<dbReference type="InterPro" id="IPR007369">
    <property type="entry name" value="Peptidase_A22B_SPP"/>
</dbReference>
<feature type="transmembrane region" description="Helical" evidence="9">
    <location>
        <begin position="418"/>
        <end position="441"/>
    </location>
</feature>
<evidence type="ECO:0000256" key="3">
    <source>
        <dbReference type="ARBA" id="ARBA00022692"/>
    </source>
</evidence>
<keyword evidence="11" id="KW-1185">Reference proteome</keyword>
<feature type="region of interest" description="Disordered" evidence="8">
    <location>
        <begin position="478"/>
        <end position="546"/>
    </location>
</feature>
<dbReference type="PANTHER" id="PTHR12174">
    <property type="entry name" value="SIGNAL PEPTIDE PEPTIDASE"/>
    <property type="match status" value="1"/>
</dbReference>
<comment type="subcellular location">
    <subcellularLocation>
        <location evidence="1">Endoplasmic reticulum membrane</location>
        <topology evidence="1">Multi-pass membrane protein</topology>
    </subcellularLocation>
</comment>